<evidence type="ECO:0000313" key="1">
    <source>
        <dbReference type="EMBL" id="CAG9180367.1"/>
    </source>
</evidence>
<name>A0ABM8XJK8_9BURK</name>
<reference evidence="1 2" key="1">
    <citation type="submission" date="2021-08" db="EMBL/GenBank/DDBJ databases">
        <authorList>
            <person name="Peeters C."/>
        </authorList>
    </citation>
    <scope>NUCLEOTIDE SEQUENCE [LARGE SCALE GENOMIC DNA]</scope>
    <source>
        <strain evidence="1 2">LMG 23992</strain>
    </source>
</reference>
<proteinExistence type="predicted"/>
<gene>
    <name evidence="1" type="ORF">LMG23992_04224</name>
</gene>
<evidence type="ECO:0000313" key="2">
    <source>
        <dbReference type="Proteomes" id="UP000727654"/>
    </source>
</evidence>
<organism evidence="1 2">
    <name type="scientific">Cupriavidus laharis</name>
    <dbReference type="NCBI Taxonomy" id="151654"/>
    <lineage>
        <taxon>Bacteria</taxon>
        <taxon>Pseudomonadati</taxon>
        <taxon>Pseudomonadota</taxon>
        <taxon>Betaproteobacteria</taxon>
        <taxon>Burkholderiales</taxon>
        <taxon>Burkholderiaceae</taxon>
        <taxon>Cupriavidus</taxon>
    </lineage>
</organism>
<dbReference type="EMBL" id="CAJZAI010000012">
    <property type="protein sequence ID" value="CAG9180367.1"/>
    <property type="molecule type" value="Genomic_DNA"/>
</dbReference>
<protein>
    <submittedName>
        <fullName evidence="1">Uncharacterized protein</fullName>
    </submittedName>
</protein>
<accession>A0ABM8XJK8</accession>
<keyword evidence="2" id="KW-1185">Reference proteome</keyword>
<sequence>MYNEIIERFIAAQKAARAAYLSVAAFEREVLGDVPEHYRTVELRTEYKTRDEIRKMCRTLAGNVVNRARRDFAPPGSRLDIKDHDEHDIAGLDIEDALNKGRIPDIDRLWSSLQARYQGDGGREMAYRQAAARIVRTFGLNRKSEVKRTASAIILRKTVHSEAVSRSSSRRVGHYSTQFTADCLSGLATFAGKAGFPQIQANLSRVNLYDLTYDYREKWSMPGLDVVFFKDAWEFKFSHEVGNELMLFVGEYGQEALRERD</sequence>
<dbReference type="RefSeq" id="WP_224081708.1">
    <property type="nucleotide sequence ID" value="NZ_CAJZAI010000012.1"/>
</dbReference>
<dbReference type="Proteomes" id="UP000727654">
    <property type="component" value="Unassembled WGS sequence"/>
</dbReference>
<comment type="caution">
    <text evidence="1">The sequence shown here is derived from an EMBL/GenBank/DDBJ whole genome shotgun (WGS) entry which is preliminary data.</text>
</comment>